<keyword evidence="10" id="KW-0119">Carbohydrate metabolism</keyword>
<evidence type="ECO:0000256" key="4">
    <source>
        <dbReference type="ARBA" id="ARBA00022679"/>
    </source>
</evidence>
<evidence type="ECO:0000256" key="7">
    <source>
        <dbReference type="ARBA" id="ARBA00023136"/>
    </source>
</evidence>
<protein>
    <recommendedName>
        <fullName evidence="11">O-fucosyltransferase family protein</fullName>
    </recommendedName>
</protein>
<evidence type="ECO:0000256" key="2">
    <source>
        <dbReference type="ARBA" id="ARBA00007737"/>
    </source>
</evidence>
<dbReference type="EMBL" id="JBHFFA010000003">
    <property type="protein sequence ID" value="KAL2636437.1"/>
    <property type="molecule type" value="Genomic_DNA"/>
</dbReference>
<sequence length="537" mass="60954">MRRLSPPGLQNKWQEELLARVGSRHWKPMTAGFKSLIGRTIPALILLICMISLLHRRRHQVRMSSDQISLRRLGSSGDSAGWRASCAPRTPDWYPPSDTNGYLVVRCNGGLNQQRTAICNAVVAARIMNATLVLPRLGTDSLWHDGSDFSGVYDVEHFIDSLKKDVKIIQTLPAAWRKGTKRLKLRPLQLNPPRDASVSWYETAALEKMKRHGAIYLTPFSHRLDEKLDNLEYQRLRCRVNYHALRFNDDIRNLSSTIVQRIRFGGPYVAIHLGFELDSLVFAGCLDGFTPEEQEILKKYRKKNFTEEKLESNHRRLVGKCPLTPHEVGLLLQAIGFDRSTRIYLAVGGIFGGDRFLRPLRDLFPRLETRSTLASPDELVHVSARHAALGPALDYMVCLLSDVFVPAYDGRSNFANNVIGQRLYYGFRTTLQPDREALAPLLIDLKKGRIGRSEFENSVRLIMRWKPLGGLHTRVFSESFYTNPWPECFCRVSSDDGLHKCPTVRVDLTVADAMKGDMSSVNRTSQDMPTHDTNVDN</sequence>
<evidence type="ECO:0000256" key="9">
    <source>
        <dbReference type="ARBA" id="ARBA00023253"/>
    </source>
</evidence>
<keyword evidence="3" id="KW-0328">Glycosyltransferase</keyword>
<keyword evidence="5 12" id="KW-0812">Transmembrane</keyword>
<evidence type="ECO:0000256" key="3">
    <source>
        <dbReference type="ARBA" id="ARBA00022676"/>
    </source>
</evidence>
<dbReference type="AlphaFoldDB" id="A0ABD1Z074"/>
<reference evidence="13 14" key="1">
    <citation type="submission" date="2024-09" db="EMBL/GenBank/DDBJ databases">
        <title>Chromosome-scale assembly of Riccia fluitans.</title>
        <authorList>
            <person name="Paukszto L."/>
            <person name="Sawicki J."/>
            <person name="Karawczyk K."/>
            <person name="Piernik-Szablinska J."/>
            <person name="Szczecinska M."/>
            <person name="Mazdziarz M."/>
        </authorList>
    </citation>
    <scope>NUCLEOTIDE SEQUENCE [LARGE SCALE GENOMIC DNA]</scope>
    <source>
        <strain evidence="13">Rf_01</strain>
        <tissue evidence="13">Aerial parts of the thallus</tissue>
    </source>
</reference>
<keyword evidence="4" id="KW-0808">Transferase</keyword>
<dbReference type="PANTHER" id="PTHR31741:SF14">
    <property type="entry name" value="O-FUCOSYLTRANSFERASE 1"/>
    <property type="match status" value="1"/>
</dbReference>
<keyword evidence="8" id="KW-0325">Glycoprotein</keyword>
<evidence type="ECO:0000256" key="10">
    <source>
        <dbReference type="ARBA" id="ARBA00023277"/>
    </source>
</evidence>
<dbReference type="GO" id="GO:0016020">
    <property type="term" value="C:membrane"/>
    <property type="evidence" value="ECO:0007669"/>
    <property type="project" value="UniProtKB-SubCell"/>
</dbReference>
<evidence type="ECO:0000256" key="11">
    <source>
        <dbReference type="ARBA" id="ARBA00030350"/>
    </source>
</evidence>
<dbReference type="GO" id="GO:0006004">
    <property type="term" value="P:fucose metabolic process"/>
    <property type="evidence" value="ECO:0007669"/>
    <property type="project" value="UniProtKB-KW"/>
</dbReference>
<evidence type="ECO:0000256" key="5">
    <source>
        <dbReference type="ARBA" id="ARBA00022692"/>
    </source>
</evidence>
<evidence type="ECO:0000256" key="8">
    <source>
        <dbReference type="ARBA" id="ARBA00023180"/>
    </source>
</evidence>
<dbReference type="InterPro" id="IPR024709">
    <property type="entry name" value="FucosylTrfase_pln"/>
</dbReference>
<dbReference type="InterPro" id="IPR019378">
    <property type="entry name" value="GDP-Fuc_O-FucTrfase"/>
</dbReference>
<dbReference type="PANTHER" id="PTHR31741">
    <property type="entry name" value="OS02G0726500 PROTEIN-RELATED"/>
    <property type="match status" value="1"/>
</dbReference>
<name>A0ABD1Z074_9MARC</name>
<keyword evidence="6 12" id="KW-1133">Transmembrane helix</keyword>
<accession>A0ABD1Z074</accession>
<comment type="caution">
    <text evidence="13">The sequence shown here is derived from an EMBL/GenBank/DDBJ whole genome shotgun (WGS) entry which is preliminary data.</text>
</comment>
<comment type="similarity">
    <text evidence="2">Belongs to the glycosyltransferase GT106 family.</text>
</comment>
<proteinExistence type="inferred from homology"/>
<keyword evidence="7 12" id="KW-0472">Membrane</keyword>
<feature type="transmembrane region" description="Helical" evidence="12">
    <location>
        <begin position="36"/>
        <end position="54"/>
    </location>
</feature>
<keyword evidence="9" id="KW-0294">Fucose metabolism</keyword>
<evidence type="ECO:0000256" key="12">
    <source>
        <dbReference type="SAM" id="Phobius"/>
    </source>
</evidence>
<dbReference type="GO" id="GO:0016757">
    <property type="term" value="F:glycosyltransferase activity"/>
    <property type="evidence" value="ECO:0007669"/>
    <property type="project" value="UniProtKB-KW"/>
</dbReference>
<dbReference type="CDD" id="cd11299">
    <property type="entry name" value="O-FucT_plant"/>
    <property type="match status" value="1"/>
</dbReference>
<gene>
    <name evidence="13" type="ORF">R1flu_007916</name>
</gene>
<organism evidence="13 14">
    <name type="scientific">Riccia fluitans</name>
    <dbReference type="NCBI Taxonomy" id="41844"/>
    <lineage>
        <taxon>Eukaryota</taxon>
        <taxon>Viridiplantae</taxon>
        <taxon>Streptophyta</taxon>
        <taxon>Embryophyta</taxon>
        <taxon>Marchantiophyta</taxon>
        <taxon>Marchantiopsida</taxon>
        <taxon>Marchantiidae</taxon>
        <taxon>Marchantiales</taxon>
        <taxon>Ricciaceae</taxon>
        <taxon>Riccia</taxon>
    </lineage>
</organism>
<evidence type="ECO:0000256" key="1">
    <source>
        <dbReference type="ARBA" id="ARBA00004370"/>
    </source>
</evidence>
<dbReference type="Proteomes" id="UP001605036">
    <property type="component" value="Unassembled WGS sequence"/>
</dbReference>
<comment type="subcellular location">
    <subcellularLocation>
        <location evidence="1">Membrane</location>
    </subcellularLocation>
</comment>
<evidence type="ECO:0000313" key="14">
    <source>
        <dbReference type="Proteomes" id="UP001605036"/>
    </source>
</evidence>
<evidence type="ECO:0000313" key="13">
    <source>
        <dbReference type="EMBL" id="KAL2636437.1"/>
    </source>
</evidence>
<keyword evidence="14" id="KW-1185">Reference proteome</keyword>
<evidence type="ECO:0000256" key="6">
    <source>
        <dbReference type="ARBA" id="ARBA00022989"/>
    </source>
</evidence>
<dbReference type="Pfam" id="PF10250">
    <property type="entry name" value="O-FucT"/>
    <property type="match status" value="1"/>
</dbReference>